<evidence type="ECO:0000313" key="2">
    <source>
        <dbReference type="EMBL" id="KAK4137663.1"/>
    </source>
</evidence>
<accession>A0AAN6ZH40</accession>
<name>A0AAN6ZH40_9PEZI</name>
<gene>
    <name evidence="2" type="ORF">BT67DRAFT_116975</name>
</gene>
<feature type="region of interest" description="Disordered" evidence="1">
    <location>
        <begin position="224"/>
        <end position="246"/>
    </location>
</feature>
<proteinExistence type="predicted"/>
<sequence>MAKESPQHATRMVQNPSNCNQPQTSHHWSEPGRHPAYRETMGFVCQQPSDCGQRFNSQQLSSWHFQLSPTMMLTQQICLFWRVLARLPRGPEAIVTATGSACQGRTHGMALDGPGRPCQVPGTPEASPLCASVAPNGTRCVPGCAAHPHTHTPSEPANPTRPNRPGGPLCLCVCGEGRTFFFFFFSLLQVCRSNCSGGTSSEQWWRRPDWEDRQPEVGKLPWASARRRQDTVSTWPDGSRRQPVSTVGARDEPFCCASGLRWPDKVTCSAATHHARRHNGSHSAQPQIFPRTTRSPRLDPHRLETRQRYLHGGGADRARGGGEEGPLLALVCSVRENIISVIPSRCPPPVSTSCCSSHSHFPLLPRHPHWLLANTLSLLQYPLHILSL</sequence>
<feature type="region of interest" description="Disordered" evidence="1">
    <location>
        <begin position="1"/>
        <end position="33"/>
    </location>
</feature>
<comment type="caution">
    <text evidence="2">The sequence shown here is derived from an EMBL/GenBank/DDBJ whole genome shotgun (WGS) entry which is preliminary data.</text>
</comment>
<organism evidence="2 3">
    <name type="scientific">Trichocladium antarcticum</name>
    <dbReference type="NCBI Taxonomy" id="1450529"/>
    <lineage>
        <taxon>Eukaryota</taxon>
        <taxon>Fungi</taxon>
        <taxon>Dikarya</taxon>
        <taxon>Ascomycota</taxon>
        <taxon>Pezizomycotina</taxon>
        <taxon>Sordariomycetes</taxon>
        <taxon>Sordariomycetidae</taxon>
        <taxon>Sordariales</taxon>
        <taxon>Chaetomiaceae</taxon>
        <taxon>Trichocladium</taxon>
    </lineage>
</organism>
<feature type="compositionally biased region" description="Polar residues" evidence="1">
    <location>
        <begin position="12"/>
        <end position="26"/>
    </location>
</feature>
<keyword evidence="3" id="KW-1185">Reference proteome</keyword>
<feature type="compositionally biased region" description="Polar residues" evidence="1">
    <location>
        <begin position="281"/>
        <end position="295"/>
    </location>
</feature>
<protein>
    <submittedName>
        <fullName evidence="2">Uncharacterized protein</fullName>
    </submittedName>
</protein>
<dbReference type="Proteomes" id="UP001304895">
    <property type="component" value="Unassembled WGS sequence"/>
</dbReference>
<evidence type="ECO:0000313" key="3">
    <source>
        <dbReference type="Proteomes" id="UP001304895"/>
    </source>
</evidence>
<reference evidence="2" key="1">
    <citation type="journal article" date="2023" name="Mol. Phylogenet. Evol.">
        <title>Genome-scale phylogeny and comparative genomics of the fungal order Sordariales.</title>
        <authorList>
            <person name="Hensen N."/>
            <person name="Bonometti L."/>
            <person name="Westerberg I."/>
            <person name="Brannstrom I.O."/>
            <person name="Guillou S."/>
            <person name="Cros-Aarteil S."/>
            <person name="Calhoun S."/>
            <person name="Haridas S."/>
            <person name="Kuo A."/>
            <person name="Mondo S."/>
            <person name="Pangilinan J."/>
            <person name="Riley R."/>
            <person name="LaButti K."/>
            <person name="Andreopoulos B."/>
            <person name="Lipzen A."/>
            <person name="Chen C."/>
            <person name="Yan M."/>
            <person name="Daum C."/>
            <person name="Ng V."/>
            <person name="Clum A."/>
            <person name="Steindorff A."/>
            <person name="Ohm R.A."/>
            <person name="Martin F."/>
            <person name="Silar P."/>
            <person name="Natvig D.O."/>
            <person name="Lalanne C."/>
            <person name="Gautier V."/>
            <person name="Ament-Velasquez S.L."/>
            <person name="Kruys A."/>
            <person name="Hutchinson M.I."/>
            <person name="Powell A.J."/>
            <person name="Barry K."/>
            <person name="Miller A.N."/>
            <person name="Grigoriev I.V."/>
            <person name="Debuchy R."/>
            <person name="Gladieux P."/>
            <person name="Hiltunen Thoren M."/>
            <person name="Johannesson H."/>
        </authorList>
    </citation>
    <scope>NUCLEOTIDE SEQUENCE</scope>
    <source>
        <strain evidence="2">CBS 123565</strain>
    </source>
</reference>
<dbReference type="AlphaFoldDB" id="A0AAN6ZH40"/>
<reference evidence="2" key="2">
    <citation type="submission" date="2023-05" db="EMBL/GenBank/DDBJ databases">
        <authorList>
            <consortium name="Lawrence Berkeley National Laboratory"/>
            <person name="Steindorff A."/>
            <person name="Hensen N."/>
            <person name="Bonometti L."/>
            <person name="Westerberg I."/>
            <person name="Brannstrom I.O."/>
            <person name="Guillou S."/>
            <person name="Cros-Aarteil S."/>
            <person name="Calhoun S."/>
            <person name="Haridas S."/>
            <person name="Kuo A."/>
            <person name="Mondo S."/>
            <person name="Pangilinan J."/>
            <person name="Riley R."/>
            <person name="Labutti K."/>
            <person name="Andreopoulos B."/>
            <person name="Lipzen A."/>
            <person name="Chen C."/>
            <person name="Yanf M."/>
            <person name="Daum C."/>
            <person name="Ng V."/>
            <person name="Clum A."/>
            <person name="Ohm R."/>
            <person name="Martin F."/>
            <person name="Silar P."/>
            <person name="Natvig D."/>
            <person name="Lalanne C."/>
            <person name="Gautier V."/>
            <person name="Ament-Velasquez S.L."/>
            <person name="Kruys A."/>
            <person name="Hutchinson M.I."/>
            <person name="Powell A.J."/>
            <person name="Barry K."/>
            <person name="Miller A.N."/>
            <person name="Grigoriev I.V."/>
            <person name="Debuchy R."/>
            <person name="Gladieux P."/>
            <person name="Thoren M.H."/>
            <person name="Johannesson H."/>
        </authorList>
    </citation>
    <scope>NUCLEOTIDE SEQUENCE</scope>
    <source>
        <strain evidence="2">CBS 123565</strain>
    </source>
</reference>
<evidence type="ECO:0000256" key="1">
    <source>
        <dbReference type="SAM" id="MobiDB-lite"/>
    </source>
</evidence>
<feature type="region of interest" description="Disordered" evidence="1">
    <location>
        <begin position="276"/>
        <end position="298"/>
    </location>
</feature>
<dbReference type="EMBL" id="MU853402">
    <property type="protein sequence ID" value="KAK4137663.1"/>
    <property type="molecule type" value="Genomic_DNA"/>
</dbReference>